<dbReference type="AlphaFoldDB" id="A0A6A2XKN5"/>
<keyword evidence="3" id="KW-1185">Reference proteome</keyword>
<dbReference type="SMART" id="SM01274">
    <property type="entry name" value="malic"/>
    <property type="match status" value="1"/>
</dbReference>
<dbReference type="InterPro" id="IPR011256">
    <property type="entry name" value="Reg_factor_effector_dom_sf"/>
</dbReference>
<dbReference type="GO" id="GO:0006006">
    <property type="term" value="P:glucose metabolic process"/>
    <property type="evidence" value="ECO:0007669"/>
    <property type="project" value="InterPro"/>
</dbReference>
<dbReference type="Pfam" id="PF12579">
    <property type="entry name" value="DUF3755"/>
    <property type="match status" value="1"/>
</dbReference>
<dbReference type="InterPro" id="IPR001005">
    <property type="entry name" value="SANT/Myb"/>
</dbReference>
<evidence type="ECO:0000259" key="1">
    <source>
        <dbReference type="SMART" id="SM01274"/>
    </source>
</evidence>
<dbReference type="InterPro" id="IPR022228">
    <property type="entry name" value="DUF3755"/>
</dbReference>
<name>A0A6A2XKN5_HIBSY</name>
<evidence type="ECO:0000313" key="2">
    <source>
        <dbReference type="EMBL" id="KAE8676851.1"/>
    </source>
</evidence>
<gene>
    <name evidence="2" type="ORF">F3Y22_tig00111582pilonHSYRG01383</name>
</gene>
<reference evidence="2" key="1">
    <citation type="submission" date="2019-09" db="EMBL/GenBank/DDBJ databases">
        <title>Draft genome information of white flower Hibiscus syriacus.</title>
        <authorList>
            <person name="Kim Y.-M."/>
        </authorList>
    </citation>
    <scope>NUCLEOTIDE SEQUENCE [LARGE SCALE GENOMIC DNA]</scope>
    <source>
        <strain evidence="2">YM2019G1</strain>
    </source>
</reference>
<dbReference type="EMBL" id="VEPZ02001375">
    <property type="protein sequence ID" value="KAE8676851.1"/>
    <property type="molecule type" value="Genomic_DNA"/>
</dbReference>
<proteinExistence type="predicted"/>
<dbReference type="GO" id="GO:0004345">
    <property type="term" value="F:glucose-6-phosphate dehydrogenase activity"/>
    <property type="evidence" value="ECO:0007669"/>
    <property type="project" value="InterPro"/>
</dbReference>
<dbReference type="SUPFAM" id="SSF55347">
    <property type="entry name" value="Glyceraldehyde-3-phosphate dehydrogenase-like, C-terminal domain"/>
    <property type="match status" value="1"/>
</dbReference>
<dbReference type="GO" id="GO:0050661">
    <property type="term" value="F:NADP binding"/>
    <property type="evidence" value="ECO:0007669"/>
    <property type="project" value="InterPro"/>
</dbReference>
<dbReference type="Pfam" id="PF02781">
    <property type="entry name" value="G6PD_C"/>
    <property type="match status" value="1"/>
</dbReference>
<dbReference type="PANTHER" id="PTHR14000:SF1">
    <property type="entry name" value="HISTONE H2A DEUBIQUITINASE (DUF3755)"/>
    <property type="match status" value="1"/>
</dbReference>
<dbReference type="PANTHER" id="PTHR14000">
    <property type="entry name" value="FINGER CCCH DOMAIN PROTEIN, PUTATIVE (DUF3755)-RELATED"/>
    <property type="match status" value="1"/>
</dbReference>
<sequence length="540" mass="60870">MFYLLSSLSTSPPLNSNFLFHHHYTSLSALPPVPLLWVAPNTFRPKVKRDISPEGTVEYVKKGVPFILKAGKALNSRKAEIHIQFKEVLGDIFQCQKQGRNEFIIRLQPYEAMYMKLTVKQPGLEFSTVQSELDFSYRQHYQGVTISEAYERLILDTIRGDQQHFVRRDELKIHPVMLDVGTNNLKLIDNPLYLGLRQPRLEGEKYLSIIDEFIEAVLTRWPKAIIQWRWVKEAEKLGTSLSSSSWANSTTTTDHAYSIAQYDPPFHLFSRLNEAVSVNSNNSGGNTSSAAAISADTQSALRHNPGISLDWDPEEQTMLEDLLVKFASDSTIVRYAKIAKQLKDKTVREVALLCRWMSWVVVGATAGGGTMVGGEEEHGRLLKFLKPQVYKEIVSQEKGTDSSAKATPHLTARPNGPAYAVPMIPMENDDGIPYEAIGGVTGELFEQNAQMFNQISSNFAAFQMKPIVHDNINLLCKARDNILTIMNDRMGYSGWVRFDPYGLSLNDLPEVMKQMPPLPVKVNEELANIILRHSSHQMKS</sequence>
<accession>A0A6A2XKN5</accession>
<dbReference type="Gene3D" id="3.30.360.10">
    <property type="entry name" value="Dihydrodipicolinate Reductase, domain 2"/>
    <property type="match status" value="1"/>
</dbReference>
<dbReference type="InterPro" id="IPR046346">
    <property type="entry name" value="Aminoacid_DH-like_N_sf"/>
</dbReference>
<dbReference type="InterPro" id="IPR012301">
    <property type="entry name" value="Malic_N_dom"/>
</dbReference>
<feature type="domain" description="Malic enzyme N-terminal" evidence="1">
    <location>
        <begin position="143"/>
        <end position="229"/>
    </location>
</feature>
<dbReference type="Proteomes" id="UP000436088">
    <property type="component" value="Unassembled WGS sequence"/>
</dbReference>
<organism evidence="2 3">
    <name type="scientific">Hibiscus syriacus</name>
    <name type="common">Rose of Sharon</name>
    <dbReference type="NCBI Taxonomy" id="106335"/>
    <lineage>
        <taxon>Eukaryota</taxon>
        <taxon>Viridiplantae</taxon>
        <taxon>Streptophyta</taxon>
        <taxon>Embryophyta</taxon>
        <taxon>Tracheophyta</taxon>
        <taxon>Spermatophyta</taxon>
        <taxon>Magnoliopsida</taxon>
        <taxon>eudicotyledons</taxon>
        <taxon>Gunneridae</taxon>
        <taxon>Pentapetalae</taxon>
        <taxon>rosids</taxon>
        <taxon>malvids</taxon>
        <taxon>Malvales</taxon>
        <taxon>Malvaceae</taxon>
        <taxon>Malvoideae</taxon>
        <taxon>Hibiscus</taxon>
    </lineage>
</organism>
<dbReference type="GO" id="GO:0004470">
    <property type="term" value="F:malic enzyme activity"/>
    <property type="evidence" value="ECO:0007669"/>
    <property type="project" value="InterPro"/>
</dbReference>
<comment type="caution">
    <text evidence="2">The sequence shown here is derived from an EMBL/GenBank/DDBJ whole genome shotgun (WGS) entry which is preliminary data.</text>
</comment>
<dbReference type="CDD" id="cd00167">
    <property type="entry name" value="SANT"/>
    <property type="match status" value="1"/>
</dbReference>
<evidence type="ECO:0000313" key="3">
    <source>
        <dbReference type="Proteomes" id="UP000436088"/>
    </source>
</evidence>
<dbReference type="SUPFAM" id="SSF53223">
    <property type="entry name" value="Aminoacid dehydrogenase-like, N-terminal domain"/>
    <property type="match status" value="1"/>
</dbReference>
<dbReference type="InterPro" id="IPR022675">
    <property type="entry name" value="G6P_DH_C"/>
</dbReference>
<protein>
    <recommendedName>
        <fullName evidence="1">Malic enzyme N-terminal domain-containing protein</fullName>
    </recommendedName>
</protein>
<dbReference type="Gene3D" id="3.20.80.10">
    <property type="entry name" value="Regulatory factor, effector binding domain"/>
    <property type="match status" value="1"/>
</dbReference>